<dbReference type="GO" id="GO:0032259">
    <property type="term" value="P:methylation"/>
    <property type="evidence" value="ECO:0007669"/>
    <property type="project" value="UniProtKB-KW"/>
</dbReference>
<comment type="caution">
    <text evidence="3">The sequence shown here is derived from an EMBL/GenBank/DDBJ whole genome shotgun (WGS) entry which is preliminary data.</text>
</comment>
<dbReference type="RefSeq" id="WP_377254382.1">
    <property type="nucleotide sequence ID" value="NZ_JBHMAA010000001.1"/>
</dbReference>
<reference evidence="3 4" key="1">
    <citation type="submission" date="2024-09" db="EMBL/GenBank/DDBJ databases">
        <authorList>
            <person name="Sun Q."/>
            <person name="Mori K."/>
        </authorList>
    </citation>
    <scope>NUCLEOTIDE SEQUENCE [LARGE SCALE GENOMIC DNA]</scope>
    <source>
        <strain evidence="3 4">TBRC 4938</strain>
    </source>
</reference>
<evidence type="ECO:0000256" key="1">
    <source>
        <dbReference type="SAM" id="MobiDB-lite"/>
    </source>
</evidence>
<gene>
    <name evidence="3" type="ORF">ACFFP0_00355</name>
</gene>
<feature type="region of interest" description="Disordered" evidence="1">
    <location>
        <begin position="198"/>
        <end position="221"/>
    </location>
</feature>
<dbReference type="Pfam" id="PF13649">
    <property type="entry name" value="Methyltransf_25"/>
    <property type="match status" value="1"/>
</dbReference>
<keyword evidence="4" id="KW-1185">Reference proteome</keyword>
<dbReference type="Proteomes" id="UP001589692">
    <property type="component" value="Unassembled WGS sequence"/>
</dbReference>
<sequence>MTADAAFSDFLHFFRSWISNPMRVAAVAPSGDSLARLMTREIGPVDGPIIELGPGTGVFTRALLARNVAEADLTLIEYGPEFVPGLQRRFPQARVLQMDAAKLAHANLFDGEVVGAVVSGLPLLSMSPRKITAILAGTFTYIRPGGAFYQFTYGPRCPVPRPILDRLGLKATRVGSTVRNLPPASVYRISRRKPLDLTRERPKYQAEMPAGPIPGGDQMGD</sequence>
<evidence type="ECO:0000259" key="2">
    <source>
        <dbReference type="Pfam" id="PF13649"/>
    </source>
</evidence>
<name>A0ABV6ABR4_9HYPH</name>
<keyword evidence="3" id="KW-0489">Methyltransferase</keyword>
<evidence type="ECO:0000313" key="3">
    <source>
        <dbReference type="EMBL" id="MFB9947272.1"/>
    </source>
</evidence>
<keyword evidence="3" id="KW-0808">Transferase</keyword>
<dbReference type="SUPFAM" id="SSF53335">
    <property type="entry name" value="S-adenosyl-L-methionine-dependent methyltransferases"/>
    <property type="match status" value="1"/>
</dbReference>
<dbReference type="InterPro" id="IPR041698">
    <property type="entry name" value="Methyltransf_25"/>
</dbReference>
<accession>A0ABV6ABR4</accession>
<dbReference type="GO" id="GO:0008168">
    <property type="term" value="F:methyltransferase activity"/>
    <property type="evidence" value="ECO:0007669"/>
    <property type="project" value="UniProtKB-KW"/>
</dbReference>
<proteinExistence type="predicted"/>
<feature type="domain" description="Methyltransferase" evidence="2">
    <location>
        <begin position="49"/>
        <end position="146"/>
    </location>
</feature>
<evidence type="ECO:0000313" key="4">
    <source>
        <dbReference type="Proteomes" id="UP001589692"/>
    </source>
</evidence>
<dbReference type="Gene3D" id="3.40.50.150">
    <property type="entry name" value="Vaccinia Virus protein VP39"/>
    <property type="match status" value="1"/>
</dbReference>
<organism evidence="3 4">
    <name type="scientific">Rhizobium puerariae</name>
    <dbReference type="NCBI Taxonomy" id="1585791"/>
    <lineage>
        <taxon>Bacteria</taxon>
        <taxon>Pseudomonadati</taxon>
        <taxon>Pseudomonadota</taxon>
        <taxon>Alphaproteobacteria</taxon>
        <taxon>Hyphomicrobiales</taxon>
        <taxon>Rhizobiaceae</taxon>
        <taxon>Rhizobium/Agrobacterium group</taxon>
        <taxon>Rhizobium</taxon>
    </lineage>
</organism>
<dbReference type="InterPro" id="IPR029063">
    <property type="entry name" value="SAM-dependent_MTases_sf"/>
</dbReference>
<dbReference type="EMBL" id="JBHMAA010000001">
    <property type="protein sequence ID" value="MFB9947272.1"/>
    <property type="molecule type" value="Genomic_DNA"/>
</dbReference>
<protein>
    <submittedName>
        <fullName evidence="3">Class I SAM-dependent methyltransferase</fullName>
    </submittedName>
</protein>